<organism evidence="3 4">
    <name type="scientific">Armadillidium nasatum</name>
    <dbReference type="NCBI Taxonomy" id="96803"/>
    <lineage>
        <taxon>Eukaryota</taxon>
        <taxon>Metazoa</taxon>
        <taxon>Ecdysozoa</taxon>
        <taxon>Arthropoda</taxon>
        <taxon>Crustacea</taxon>
        <taxon>Multicrustacea</taxon>
        <taxon>Malacostraca</taxon>
        <taxon>Eumalacostraca</taxon>
        <taxon>Peracarida</taxon>
        <taxon>Isopoda</taxon>
        <taxon>Oniscidea</taxon>
        <taxon>Crinocheta</taxon>
        <taxon>Armadillidiidae</taxon>
        <taxon>Armadillidium</taxon>
    </lineage>
</organism>
<accession>A0A5N5SR16</accession>
<keyword evidence="2" id="KW-0413">Isomerase</keyword>
<evidence type="ECO:0000256" key="2">
    <source>
        <dbReference type="ARBA" id="ARBA00023235"/>
    </source>
</evidence>
<sequence>MKLKIFTVDAFTDKPFRGNPAAIVPLTETLPNNVLQNIAMELNLSGTAYVIAQENSSPNVWKEGNKFGLRWFTPTNEVPLCGHATLATAHTLFNTLGNTSDSIAFETLSGTLWVKKLKDEISMDFPLNKPKPLTENQQEKYRKLINAIAGNKKVKETLFSKSAERLMIRLEDYYTKTDFQSFSPNPRTLLELYDGKEVQGVIVTLQGDLHRNQDTSRGLQEYHFASRYFAPWVGIPEDPVDRALIVVEILPSEFEMTTVLILLEREQLMKLKIFTVDAFTDKPFRGNPAAIVPLTETLPDNVLQNIAMELNLSETAYVTAQENSSPNVWKEGNKFGLRWFTPTVEFPLCGHATLATAHTLFNIIDFQSLSPNPRTLLELYDGTEVQGVIVTLQGDLHRNQDTSRGLQEYNFASRYFAPWVGVAEDPVTGRQSSNRGGDLTLRIRDDNRVDIIGKGTTTLPDNVLQNIAMELNLSETAYVTAQENSSPNVWKEGNKFGLRWFTPTNEVPLCGHATLATAHALFNILGNTSDSIAFETLSGTLWVKKHEDGISMDFPLNKPEPLTENQQERYGKLINAITSNIKAKEILYSKSAGLMIRLEDYYTSSLNRTRKEFLPQIILVVKKVVTSKMQRTYECPLFKNNEKRISETISTNFIICCIANLSKTRVYCTTRYTLNTNVILCIARTDFQSLSLNPRTLLELYDGNDVQGVIITLQGDLHRNQDTSRGLQEYNFASRYFAPWVGVPEDPVCGENTQNSMFSLIKKTKEKFLLKEIHKYFRFSSYRFGSILVRTIKSKGVEIVVNLTTLNRNKNDKKKINVDAMETVKIYTVDALLINISCNPAYNPLTRLYQKMFCKR</sequence>
<dbReference type="EMBL" id="SEYY01021236">
    <property type="protein sequence ID" value="KAB7496571.1"/>
    <property type="molecule type" value="Genomic_DNA"/>
</dbReference>
<comment type="caution">
    <text evidence="3">The sequence shown here is derived from an EMBL/GenBank/DDBJ whole genome shotgun (WGS) entry which is preliminary data.</text>
</comment>
<dbReference type="OrthoDB" id="75169at2759"/>
<dbReference type="InterPro" id="IPR003719">
    <property type="entry name" value="Phenazine_PhzF-like"/>
</dbReference>
<comment type="similarity">
    <text evidence="1">Belongs to the PhzF family.</text>
</comment>
<dbReference type="PANTHER" id="PTHR13774:SF17">
    <property type="entry name" value="PHENAZINE BIOSYNTHESIS-LIKE DOMAIN-CONTAINING PROTEIN"/>
    <property type="match status" value="1"/>
</dbReference>
<name>A0A5N5SR16_9CRUS</name>
<dbReference type="Gene3D" id="3.10.310.10">
    <property type="entry name" value="Diaminopimelate Epimerase, Chain A, domain 1"/>
    <property type="match status" value="5"/>
</dbReference>
<keyword evidence="4" id="KW-1185">Reference proteome</keyword>
<evidence type="ECO:0000256" key="1">
    <source>
        <dbReference type="ARBA" id="ARBA00008270"/>
    </source>
</evidence>
<dbReference type="PANTHER" id="PTHR13774">
    <property type="entry name" value="PHENAZINE BIOSYNTHESIS PROTEIN"/>
    <property type="match status" value="1"/>
</dbReference>
<dbReference type="Pfam" id="PF02567">
    <property type="entry name" value="PhzC-PhzF"/>
    <property type="match status" value="3"/>
</dbReference>
<evidence type="ECO:0000313" key="3">
    <source>
        <dbReference type="EMBL" id="KAB7496571.1"/>
    </source>
</evidence>
<protein>
    <submittedName>
        <fullName evidence="3">Phenazine biosynthesis-like domain-containing protein</fullName>
    </submittedName>
</protein>
<dbReference type="SUPFAM" id="SSF54506">
    <property type="entry name" value="Diaminopimelate epimerase-like"/>
    <property type="match status" value="4"/>
</dbReference>
<dbReference type="NCBIfam" id="TIGR00654">
    <property type="entry name" value="PhzF_family"/>
    <property type="match status" value="2"/>
</dbReference>
<dbReference type="GO" id="GO:0005737">
    <property type="term" value="C:cytoplasm"/>
    <property type="evidence" value="ECO:0007669"/>
    <property type="project" value="TreeGrafter"/>
</dbReference>
<reference evidence="3 4" key="1">
    <citation type="journal article" date="2019" name="PLoS Biol.">
        <title>Sex chromosomes control vertical transmission of feminizing Wolbachia symbionts in an isopod.</title>
        <authorList>
            <person name="Becking T."/>
            <person name="Chebbi M.A."/>
            <person name="Giraud I."/>
            <person name="Moumen B."/>
            <person name="Laverre T."/>
            <person name="Caubet Y."/>
            <person name="Peccoud J."/>
            <person name="Gilbert C."/>
            <person name="Cordaux R."/>
        </authorList>
    </citation>
    <scope>NUCLEOTIDE SEQUENCE [LARGE SCALE GENOMIC DNA]</scope>
    <source>
        <strain evidence="3">ANa2</strain>
        <tissue evidence="3">Whole body excluding digestive tract and cuticle</tissue>
    </source>
</reference>
<proteinExistence type="inferred from homology"/>
<dbReference type="Proteomes" id="UP000326759">
    <property type="component" value="Unassembled WGS sequence"/>
</dbReference>
<gene>
    <name evidence="3" type="primary">PBLD_2</name>
    <name evidence="3" type="ORF">Anas_06331</name>
</gene>
<evidence type="ECO:0000313" key="4">
    <source>
        <dbReference type="Proteomes" id="UP000326759"/>
    </source>
</evidence>
<dbReference type="GO" id="GO:0016853">
    <property type="term" value="F:isomerase activity"/>
    <property type="evidence" value="ECO:0007669"/>
    <property type="project" value="UniProtKB-KW"/>
</dbReference>
<dbReference type="AlphaFoldDB" id="A0A5N5SR16"/>